<reference evidence="2 3" key="1">
    <citation type="submission" date="2017-06" db="EMBL/GenBank/DDBJ databases">
        <title>Complete genome sequence of Paenibacillus donghaensis KCTC 13049T isolated from East Sea sediment, South Korea.</title>
        <authorList>
            <person name="Jung B.K."/>
            <person name="Hong S.-J."/>
            <person name="Shin J.-H."/>
        </authorList>
    </citation>
    <scope>NUCLEOTIDE SEQUENCE [LARGE SCALE GENOMIC DNA]</scope>
    <source>
        <strain evidence="2 3">KCTC 13049</strain>
    </source>
</reference>
<name>A0A2Z2K4V6_9BACL</name>
<dbReference type="EMBL" id="CP021780">
    <property type="protein sequence ID" value="ASA19487.1"/>
    <property type="molecule type" value="Genomic_DNA"/>
</dbReference>
<evidence type="ECO:0000313" key="2">
    <source>
        <dbReference type="EMBL" id="ASA19487.1"/>
    </source>
</evidence>
<accession>A0A2Z2K4V6</accession>
<dbReference type="KEGG" id="pdh:B9T62_00640"/>
<dbReference type="Proteomes" id="UP000249890">
    <property type="component" value="Chromosome"/>
</dbReference>
<keyword evidence="1" id="KW-0812">Transmembrane</keyword>
<keyword evidence="1" id="KW-1133">Transmembrane helix</keyword>
<keyword evidence="3" id="KW-1185">Reference proteome</keyword>
<keyword evidence="1" id="KW-0472">Membrane</keyword>
<dbReference type="AlphaFoldDB" id="A0A2Z2K4V6"/>
<gene>
    <name evidence="2" type="ORF">B9T62_00640</name>
</gene>
<proteinExistence type="predicted"/>
<organism evidence="2 3">
    <name type="scientific">Paenibacillus donghaensis</name>
    <dbReference type="NCBI Taxonomy" id="414771"/>
    <lineage>
        <taxon>Bacteria</taxon>
        <taxon>Bacillati</taxon>
        <taxon>Bacillota</taxon>
        <taxon>Bacilli</taxon>
        <taxon>Bacillales</taxon>
        <taxon>Paenibacillaceae</taxon>
        <taxon>Paenibacillus</taxon>
    </lineage>
</organism>
<feature type="transmembrane region" description="Helical" evidence="1">
    <location>
        <begin position="68"/>
        <end position="86"/>
    </location>
</feature>
<feature type="transmembrane region" description="Helical" evidence="1">
    <location>
        <begin position="40"/>
        <end position="62"/>
    </location>
</feature>
<sequence>MSTFLITLIISGFFGIFALSALGLVVLISKKSKHPVKSMLTMFLGIVFLSWFVLGINTYMTHGSLKNFIFFTVITIVIISAMKFRLKRI</sequence>
<feature type="transmembrane region" description="Helical" evidence="1">
    <location>
        <begin position="6"/>
        <end position="28"/>
    </location>
</feature>
<evidence type="ECO:0000256" key="1">
    <source>
        <dbReference type="SAM" id="Phobius"/>
    </source>
</evidence>
<protein>
    <submittedName>
        <fullName evidence="2">Uncharacterized protein</fullName>
    </submittedName>
</protein>
<evidence type="ECO:0000313" key="3">
    <source>
        <dbReference type="Proteomes" id="UP000249890"/>
    </source>
</evidence>